<comment type="function">
    <text evidence="1">Plays a role in the regulation of phosphate uptake.</text>
</comment>
<dbReference type="InterPro" id="IPR026022">
    <property type="entry name" value="PhoU_dom"/>
</dbReference>
<dbReference type="PIRSF" id="PIRSF003107">
    <property type="entry name" value="PhoU"/>
    <property type="match status" value="1"/>
</dbReference>
<protein>
    <recommendedName>
        <fullName evidence="1">Phosphate-specific transport system accessory protein PhoU</fullName>
    </recommendedName>
</protein>
<dbReference type="PANTHER" id="PTHR42930:SF3">
    <property type="entry name" value="PHOSPHATE-SPECIFIC TRANSPORT SYSTEM ACCESSORY PROTEIN PHOU"/>
    <property type="match status" value="1"/>
</dbReference>
<evidence type="ECO:0000256" key="1">
    <source>
        <dbReference type="PIRNR" id="PIRNR003107"/>
    </source>
</evidence>
<dbReference type="SUPFAM" id="SSF109755">
    <property type="entry name" value="PhoU-like"/>
    <property type="match status" value="1"/>
</dbReference>
<keyword evidence="1" id="KW-0592">Phosphate transport</keyword>
<accession>A0ABU5PLM9</accession>
<feature type="domain" description="PhoU" evidence="2">
    <location>
        <begin position="19"/>
        <end position="106"/>
    </location>
</feature>
<organism evidence="3 4">
    <name type="scientific">Paenibacillus phoenicis</name>
    <dbReference type="NCBI Taxonomy" id="554117"/>
    <lineage>
        <taxon>Bacteria</taxon>
        <taxon>Bacillati</taxon>
        <taxon>Bacillota</taxon>
        <taxon>Bacilli</taxon>
        <taxon>Bacillales</taxon>
        <taxon>Paenibacillaceae</taxon>
        <taxon>Paenibacillus</taxon>
    </lineage>
</organism>
<comment type="subunit">
    <text evidence="1">Homodimer.</text>
</comment>
<sequence>MTRRKEFDQGLAELQTLLVTMGEQTETVLNDAIQALDQQDISSADQIIKNDLDINELEEKIMKIGTKLIATQQPVAKDLRKILVAFKISSDLERMADLAVDIAEVVLQMEEQKLMQVSRADILRLGEITKKMIHDSIQAYLHENVDLAYKMARDDDQVDHLYSQIIRELVSYIVEKPYEMNQILMLAFVCRYIERIADHATNIGENVVFLVNGHRPELNP</sequence>
<keyword evidence="4" id="KW-1185">Reference proteome</keyword>
<evidence type="ECO:0000259" key="2">
    <source>
        <dbReference type="Pfam" id="PF01895"/>
    </source>
</evidence>
<dbReference type="Pfam" id="PF01895">
    <property type="entry name" value="PhoU"/>
    <property type="match status" value="2"/>
</dbReference>
<keyword evidence="1" id="KW-0813">Transport</keyword>
<reference evidence="3 4" key="1">
    <citation type="submission" date="2023-12" db="EMBL/GenBank/DDBJ databases">
        <title>Whole genome sequencing of Paenibacillus phoenicis isolated from the Phoenix Mars Lander spacecraft assembly facility.</title>
        <authorList>
            <person name="Garcia A."/>
            <person name="Venkateswaran K."/>
        </authorList>
    </citation>
    <scope>NUCLEOTIDE SEQUENCE [LARGE SCALE GENOMIC DNA]</scope>
    <source>
        <strain evidence="3 4">3PO2SA</strain>
    </source>
</reference>
<gene>
    <name evidence="3" type="primary">phoU</name>
    <name evidence="3" type="ORF">U9M73_11770</name>
</gene>
<name>A0ABU5PLM9_9BACL</name>
<comment type="caution">
    <text evidence="3">The sequence shown here is derived from an EMBL/GenBank/DDBJ whole genome shotgun (WGS) entry which is preliminary data.</text>
</comment>
<dbReference type="Proteomes" id="UP001292216">
    <property type="component" value="Unassembled WGS sequence"/>
</dbReference>
<dbReference type="InterPro" id="IPR028366">
    <property type="entry name" value="PhoU"/>
</dbReference>
<dbReference type="Gene3D" id="1.20.58.220">
    <property type="entry name" value="Phosphate transport system protein phou homolog 2, domain 2"/>
    <property type="match status" value="1"/>
</dbReference>
<proteinExistence type="inferred from homology"/>
<dbReference type="RefSeq" id="WP_127575642.1">
    <property type="nucleotide sequence ID" value="NZ_CBCSKM010000018.1"/>
</dbReference>
<dbReference type="EMBL" id="JAYERP010000001">
    <property type="protein sequence ID" value="MEA3570677.1"/>
    <property type="molecule type" value="Genomic_DNA"/>
</dbReference>
<dbReference type="InterPro" id="IPR038078">
    <property type="entry name" value="PhoU-like_sf"/>
</dbReference>
<dbReference type="PANTHER" id="PTHR42930">
    <property type="entry name" value="PHOSPHATE-SPECIFIC TRANSPORT SYSTEM ACCESSORY PROTEIN PHOU"/>
    <property type="match status" value="1"/>
</dbReference>
<comment type="subcellular location">
    <subcellularLocation>
        <location evidence="1">Cytoplasm</location>
    </subcellularLocation>
</comment>
<dbReference type="NCBIfam" id="TIGR02135">
    <property type="entry name" value="phoU_full"/>
    <property type="match status" value="1"/>
</dbReference>
<keyword evidence="1" id="KW-0963">Cytoplasm</keyword>
<comment type="similarity">
    <text evidence="1">Belongs to the PhoU family.</text>
</comment>
<evidence type="ECO:0000313" key="4">
    <source>
        <dbReference type="Proteomes" id="UP001292216"/>
    </source>
</evidence>
<evidence type="ECO:0000313" key="3">
    <source>
        <dbReference type="EMBL" id="MEA3570677.1"/>
    </source>
</evidence>
<feature type="domain" description="PhoU" evidence="2">
    <location>
        <begin position="122"/>
        <end position="207"/>
    </location>
</feature>